<gene>
    <name evidence="2" type="ORF">BDK51DRAFT_37126</name>
</gene>
<evidence type="ECO:0000313" key="2">
    <source>
        <dbReference type="EMBL" id="RKO92042.1"/>
    </source>
</evidence>
<evidence type="ECO:0000256" key="1">
    <source>
        <dbReference type="SAM" id="MobiDB-lite"/>
    </source>
</evidence>
<feature type="compositionally biased region" description="Low complexity" evidence="1">
    <location>
        <begin position="78"/>
        <end position="106"/>
    </location>
</feature>
<dbReference type="Proteomes" id="UP000269721">
    <property type="component" value="Unassembled WGS sequence"/>
</dbReference>
<organism evidence="2 3">
    <name type="scientific">Blyttiomyces helicus</name>
    <dbReference type="NCBI Taxonomy" id="388810"/>
    <lineage>
        <taxon>Eukaryota</taxon>
        <taxon>Fungi</taxon>
        <taxon>Fungi incertae sedis</taxon>
        <taxon>Chytridiomycota</taxon>
        <taxon>Chytridiomycota incertae sedis</taxon>
        <taxon>Chytridiomycetes</taxon>
        <taxon>Chytridiomycetes incertae sedis</taxon>
        <taxon>Blyttiomyces</taxon>
    </lineage>
</organism>
<accession>A0A4P9WI15</accession>
<feature type="region of interest" description="Disordered" evidence="1">
    <location>
        <begin position="37"/>
        <end position="167"/>
    </location>
</feature>
<proteinExistence type="predicted"/>
<keyword evidence="3" id="KW-1185">Reference proteome</keyword>
<evidence type="ECO:0000313" key="3">
    <source>
        <dbReference type="Proteomes" id="UP000269721"/>
    </source>
</evidence>
<dbReference type="EMBL" id="KZ994799">
    <property type="protein sequence ID" value="RKO92042.1"/>
    <property type="molecule type" value="Genomic_DNA"/>
</dbReference>
<protein>
    <submittedName>
        <fullName evidence="2">Uncharacterized protein</fullName>
    </submittedName>
</protein>
<sequence length="262" mass="26974">MSRAVTKLASFKQSVMESLANDEDALGLNMDRGVGMGRLGNAVDVDGSMNSNASPSRRDSHTPSVESMKKISGMPGYSAASRPGPSSSPAPASISPVPSQPAPAAAQLQVPPLRKNSTAVTFSGLDGGSDSALTRPKSPSPSATGSGGLGVAAAGATPAGAGEQASPGVVAGAVDGREFFKKARASLSYDERGWEGQRERLHLRQPLSAHLPPTPLPASVTSVHDPSLECQSSRYRTLEAIGQLLGDRHPDLLNQFEGLLGR</sequence>
<reference evidence="3" key="1">
    <citation type="journal article" date="2018" name="Nat. Microbiol.">
        <title>Leveraging single-cell genomics to expand the fungal tree of life.</title>
        <authorList>
            <person name="Ahrendt S.R."/>
            <person name="Quandt C.A."/>
            <person name="Ciobanu D."/>
            <person name="Clum A."/>
            <person name="Salamov A."/>
            <person name="Andreopoulos B."/>
            <person name="Cheng J.F."/>
            <person name="Woyke T."/>
            <person name="Pelin A."/>
            <person name="Henrissat B."/>
            <person name="Reynolds N.K."/>
            <person name="Benny G.L."/>
            <person name="Smith M.E."/>
            <person name="James T.Y."/>
            <person name="Grigoriev I.V."/>
        </authorList>
    </citation>
    <scope>NUCLEOTIDE SEQUENCE [LARGE SCALE GENOMIC DNA]</scope>
</reference>
<dbReference type="PANTHER" id="PTHR47383:SF8">
    <property type="entry name" value="OS01G0768300 PROTEIN"/>
    <property type="match status" value="1"/>
</dbReference>
<dbReference type="PANTHER" id="PTHR47383">
    <property type="entry name" value="OS03G0659800 PROTEIN"/>
    <property type="match status" value="1"/>
</dbReference>
<feature type="compositionally biased region" description="Low complexity" evidence="1">
    <location>
        <begin position="151"/>
        <end position="162"/>
    </location>
</feature>
<name>A0A4P9WI15_9FUNG</name>
<dbReference type="InterPro" id="IPR058936">
    <property type="entry name" value="At4g15545-like"/>
</dbReference>
<dbReference type="AlphaFoldDB" id="A0A4P9WI15"/>
<dbReference type="OrthoDB" id="5599468at2759"/>